<dbReference type="PROSITE" id="PS51934">
    <property type="entry name" value="LRAT"/>
    <property type="match status" value="1"/>
</dbReference>
<gene>
    <name evidence="6" type="ORF">I6U51_18375</name>
</gene>
<evidence type="ECO:0000313" key="7">
    <source>
        <dbReference type="Proteomes" id="UP000622687"/>
    </source>
</evidence>
<evidence type="ECO:0000256" key="1">
    <source>
        <dbReference type="ARBA" id="ARBA00022679"/>
    </source>
</evidence>
<dbReference type="PANTHER" id="PTHR13943:SF77">
    <property type="entry name" value="LRAT DOMAIN-CONTAINING PROTEIN"/>
    <property type="match status" value="1"/>
</dbReference>
<feature type="transmembrane region" description="Helical" evidence="4">
    <location>
        <begin position="7"/>
        <end position="26"/>
    </location>
</feature>
<dbReference type="Pfam" id="PF04970">
    <property type="entry name" value="LRAT"/>
    <property type="match status" value="1"/>
</dbReference>
<evidence type="ECO:0000256" key="4">
    <source>
        <dbReference type="SAM" id="Phobius"/>
    </source>
</evidence>
<evidence type="ECO:0000259" key="5">
    <source>
        <dbReference type="PROSITE" id="PS51934"/>
    </source>
</evidence>
<evidence type="ECO:0000313" key="6">
    <source>
        <dbReference type="EMBL" id="MBI6874638.1"/>
    </source>
</evidence>
<dbReference type="Gene3D" id="3.90.1720.10">
    <property type="entry name" value="endopeptidase domain like (from Nostoc punctiforme)"/>
    <property type="match status" value="1"/>
</dbReference>
<evidence type="ECO:0000256" key="2">
    <source>
        <dbReference type="ARBA" id="ARBA00022801"/>
    </source>
</evidence>
<name>A0A934HWK8_9CLOT</name>
<comment type="caution">
    <text evidence="6">The sequence shown here is derived from an EMBL/GenBank/DDBJ whole genome shotgun (WGS) entry which is preliminary data.</text>
</comment>
<reference evidence="6" key="1">
    <citation type="submission" date="2020-12" db="EMBL/GenBank/DDBJ databases">
        <title>Clostridium thailandense sp. nov., a novel acetogenic bacterium isolated from peat land soil in Thailand.</title>
        <authorList>
            <person name="Chaikitkaew S."/>
            <person name="Birkeland N.K."/>
        </authorList>
    </citation>
    <scope>NUCLEOTIDE SEQUENCE</scope>
    <source>
        <strain evidence="6">DSM 17425</strain>
    </source>
</reference>
<dbReference type="Proteomes" id="UP000622687">
    <property type="component" value="Unassembled WGS sequence"/>
</dbReference>
<dbReference type="InterPro" id="IPR051496">
    <property type="entry name" value="H-rev107_PLA/AT"/>
</dbReference>
<keyword evidence="6" id="KW-0012">Acyltransferase</keyword>
<sequence length="270" mass="31520">MIKKPFKVIPFLFMLIITFYCIYKFYPADIKPLEVSQYKQFRITFDYPIVFDNTTKENIIIKDKDGNSVDSYVFLGTDKKSIIINPPIDGYSLNENYSITVSPKIHFENFELKNKKVVRFKVTKDVRQAPVKVKRKAQIGDIVGVSGEFMGYKYDHYGLYLGNNKVIHYWSNTGKAEDTEIMETDMNKYFVDGKYFVLDLKGYSKFSPDESIKRSKERLGEKSYDLLQNNCEDFVVWCKTDDSKSFQVTNVPKDQIQVIREFMSLGLSLQ</sequence>
<dbReference type="GO" id="GO:0004623">
    <property type="term" value="F:phospholipase A2 activity"/>
    <property type="evidence" value="ECO:0007669"/>
    <property type="project" value="TreeGrafter"/>
</dbReference>
<keyword evidence="4" id="KW-0812">Transmembrane</keyword>
<dbReference type="AlphaFoldDB" id="A0A934HWK8"/>
<dbReference type="GO" id="GO:0016410">
    <property type="term" value="F:N-acyltransferase activity"/>
    <property type="evidence" value="ECO:0007669"/>
    <property type="project" value="TreeGrafter"/>
</dbReference>
<proteinExistence type="predicted"/>
<dbReference type="GO" id="GO:0008970">
    <property type="term" value="F:phospholipase A1 activity"/>
    <property type="evidence" value="ECO:0007669"/>
    <property type="project" value="TreeGrafter"/>
</dbReference>
<dbReference type="GO" id="GO:0070292">
    <property type="term" value="P:N-acylphosphatidylethanolamine metabolic process"/>
    <property type="evidence" value="ECO:0007669"/>
    <property type="project" value="TreeGrafter"/>
</dbReference>
<dbReference type="PANTHER" id="PTHR13943">
    <property type="entry name" value="HRAS-LIKE SUPPRESSOR - RELATED"/>
    <property type="match status" value="1"/>
</dbReference>
<accession>A0A934HWK8</accession>
<organism evidence="6 7">
    <name type="scientific">Clostridium aciditolerans</name>
    <dbReference type="NCBI Taxonomy" id="339861"/>
    <lineage>
        <taxon>Bacteria</taxon>
        <taxon>Bacillati</taxon>
        <taxon>Bacillota</taxon>
        <taxon>Clostridia</taxon>
        <taxon>Eubacteriales</taxon>
        <taxon>Clostridiaceae</taxon>
        <taxon>Clostridium</taxon>
    </lineage>
</organism>
<dbReference type="InterPro" id="IPR007053">
    <property type="entry name" value="LRAT_dom"/>
</dbReference>
<feature type="domain" description="LRAT" evidence="5">
    <location>
        <begin position="146"/>
        <end position="247"/>
    </location>
</feature>
<keyword evidence="4" id="KW-0472">Membrane</keyword>
<dbReference type="EMBL" id="JAEEGB010000028">
    <property type="protein sequence ID" value="MBI6874638.1"/>
    <property type="molecule type" value="Genomic_DNA"/>
</dbReference>
<keyword evidence="1" id="KW-0808">Transferase</keyword>
<keyword evidence="7" id="KW-1185">Reference proteome</keyword>
<dbReference type="GO" id="GO:0005737">
    <property type="term" value="C:cytoplasm"/>
    <property type="evidence" value="ECO:0007669"/>
    <property type="project" value="TreeGrafter"/>
</dbReference>
<keyword evidence="2" id="KW-0378">Hydrolase</keyword>
<keyword evidence="4" id="KW-1133">Transmembrane helix</keyword>
<protein>
    <submittedName>
        <fullName evidence="6">Lecithin retinol acyltransferase family protein</fullName>
    </submittedName>
</protein>
<keyword evidence="3" id="KW-0443">Lipid metabolism</keyword>
<evidence type="ECO:0000256" key="3">
    <source>
        <dbReference type="ARBA" id="ARBA00023098"/>
    </source>
</evidence>
<dbReference type="RefSeq" id="WP_211144023.1">
    <property type="nucleotide sequence ID" value="NZ_JAEEGB010000028.1"/>
</dbReference>